<dbReference type="GO" id="GO:0060271">
    <property type="term" value="P:cilium assembly"/>
    <property type="evidence" value="ECO:0007669"/>
    <property type="project" value="TreeGrafter"/>
</dbReference>
<feature type="coiled-coil region" evidence="12">
    <location>
        <begin position="760"/>
        <end position="804"/>
    </location>
</feature>
<dbReference type="EMBL" id="CAJOBA010001398">
    <property type="protein sequence ID" value="CAF3593578.1"/>
    <property type="molecule type" value="Genomic_DNA"/>
</dbReference>
<comment type="caution">
    <text evidence="16">The sequence shown here is derived from an EMBL/GenBank/DDBJ whole genome shotgun (WGS) entry which is preliminary data.</text>
</comment>
<dbReference type="Proteomes" id="UP000663829">
    <property type="component" value="Unassembled WGS sequence"/>
</dbReference>
<protein>
    <recommendedName>
        <fullName evidence="3">TBC1 domain family member 31</fullName>
    </recommendedName>
</protein>
<feature type="region of interest" description="Disordered" evidence="13">
    <location>
        <begin position="1066"/>
        <end position="1087"/>
    </location>
</feature>
<accession>A0A813UP23</accession>
<evidence type="ECO:0000313" key="15">
    <source>
        <dbReference type="EMBL" id="CAF0809776.1"/>
    </source>
</evidence>
<organism evidence="16 19">
    <name type="scientific">Didymodactylos carnosus</name>
    <dbReference type="NCBI Taxonomy" id="1234261"/>
    <lineage>
        <taxon>Eukaryota</taxon>
        <taxon>Metazoa</taxon>
        <taxon>Spiralia</taxon>
        <taxon>Gnathifera</taxon>
        <taxon>Rotifera</taxon>
        <taxon>Eurotatoria</taxon>
        <taxon>Bdelloidea</taxon>
        <taxon>Philodinida</taxon>
        <taxon>Philodinidae</taxon>
        <taxon>Didymodactylos</taxon>
    </lineage>
</organism>
<evidence type="ECO:0000256" key="9">
    <source>
        <dbReference type="ARBA" id="ARBA00023212"/>
    </source>
</evidence>
<dbReference type="Gene3D" id="1.10.472.80">
    <property type="entry name" value="Ypt/Rab-GAP domain of gyp1p, domain 3"/>
    <property type="match status" value="1"/>
</dbReference>
<dbReference type="AlphaFoldDB" id="A0A813UP23"/>
<proteinExistence type="predicted"/>
<dbReference type="InterPro" id="IPR035969">
    <property type="entry name" value="Rab-GAP_TBC_sf"/>
</dbReference>
<feature type="compositionally biased region" description="Polar residues" evidence="13">
    <location>
        <begin position="387"/>
        <end position="420"/>
    </location>
</feature>
<dbReference type="InterPro" id="IPR001680">
    <property type="entry name" value="WD40_rpt"/>
</dbReference>
<feature type="region of interest" description="Disordered" evidence="13">
    <location>
        <begin position="387"/>
        <end position="443"/>
    </location>
</feature>
<evidence type="ECO:0000256" key="3">
    <source>
        <dbReference type="ARBA" id="ARBA00014199"/>
    </source>
</evidence>
<keyword evidence="9" id="KW-0206">Cytoskeleton</keyword>
<dbReference type="EMBL" id="CAJNOK010001398">
    <property type="protein sequence ID" value="CAF0809776.1"/>
    <property type="molecule type" value="Genomic_DNA"/>
</dbReference>
<keyword evidence="7" id="KW-0970">Cilium biogenesis/degradation</keyword>
<dbReference type="PANTHER" id="PTHR19853:SF1">
    <property type="entry name" value="TBC1 DOMAIN FAMILY MEMBER 31"/>
    <property type="match status" value="1"/>
</dbReference>
<dbReference type="SUPFAM" id="SSF47923">
    <property type="entry name" value="Ypt/Rab-GAP domain of gyp1p"/>
    <property type="match status" value="1"/>
</dbReference>
<comment type="subcellular location">
    <subcellularLocation>
        <location evidence="1">Cytoplasm</location>
        <location evidence="1">Cytoskeleton</location>
        <location evidence="1">Cilium basal body</location>
    </subcellularLocation>
    <subcellularLocation>
        <location evidence="2">Cytoplasm</location>
        <location evidence="2">Cytoskeleton</location>
        <location evidence="2">Microtubule organizing center</location>
        <location evidence="2">Centrosome</location>
        <location evidence="2">Centriolar satellite</location>
    </subcellularLocation>
</comment>
<dbReference type="GO" id="GO:0034451">
    <property type="term" value="C:centriolar satellite"/>
    <property type="evidence" value="ECO:0007669"/>
    <property type="project" value="UniProtKB-SubCell"/>
</dbReference>
<sequence length="1087" mass="127465">MCWPRTNEWLKMQTLELHGKESGQIWHRKIASKHGLLVSIIHSVFNVVDLPLKTVHFLQATFDRNGNRLLAVDQRGNVYTFDLIRNKYELVHRTGTSCTALAFNLRNEAEFLIAMPDFTVKCFDASKKEFVAWMKGHSSPVKEISVDMNGDYCITTSAEIAFLWELKTFERKRKLTITNKADVCLFRAFFCPVTNYILTCFRDDSILVWEAKNLEFKYQLLVPDKTPPYYRCFAVTNDGRTLVAGGKSSYLQIWNLETHKLIKIIELPKTTKEIKEMEFICENFDSGSHKIIAMLCQDGILRFADIETCCDLFQLGNENETISHFRIGSNGKFCTCIMVSGQLNIYDLPSTWKELNKVSIELKMTRLQMFPPSPMVSVLRSKENYETNNDNSQMTCSKASSTICSRNTRSSQKTVSTNKKVSNRRRSHSASTRDHRSTRLSDKTSLSSYSLDNSAFRELPEGLNFKKLYQILRYYGEYPSKYRAFIWRCLMRLPENHGAFAALVDKGGHLVFAKLQEQYPLKSRKLLRIMQRVLSALAHWSSIFGETDYLPLLAFPFVKLFENNQLICFEVIATVLFNWCQQWFMYFPNPPVNILGIIENLLTNHDHALLAHFTRHKVTSEVYAWPLLETLFSEVFTRDEWLCLFDHIFTLLRVIDLDDFKYFFHHRNPISLQSILTESYRLSEITPIDLDPKRMIESFQPLTKGQYPVFNKYPKFIVDYQIQEKEKLRQEEMGYIRQRELNVELYREREQRRNEEEAWLRQQQLLIEAEEKRRKLLLEEDMRVKEQKTKLQTLNQEIKVRELQLLDVARRKMLHQQHLMKEAELRRLDDEIRKKQMLRLKSDNTYKTSKPSFDENILNLDDLLDEQSLRGTKRLIADARNTHHFPNEISMDNENVALRYEMCVNGEECKDNMTEVWKELREAKAKELEVKKHLNDMYKQKNELNTTDTNKLVEIMTTMNVQREKTEVLDRPNDTTTNAIRSPVKKKNDHIEKHVDDLTTESYHTSEVIRSMNKPTNVRCINTPNVSVADTSISSGLNLDRGRHELENDIRKLLTDIRDRRTRLVHENSQPSMFHNSSTNGISPIQT</sequence>
<evidence type="ECO:0000256" key="1">
    <source>
        <dbReference type="ARBA" id="ARBA00004120"/>
    </source>
</evidence>
<dbReference type="InterPro" id="IPR015943">
    <property type="entry name" value="WD40/YVTN_repeat-like_dom_sf"/>
</dbReference>
<evidence type="ECO:0000259" key="14">
    <source>
        <dbReference type="PROSITE" id="PS50086"/>
    </source>
</evidence>
<keyword evidence="5" id="KW-0853">WD repeat</keyword>
<gene>
    <name evidence="16" type="ORF">GPM918_LOCUS5009</name>
    <name evidence="15" type="ORF">OVA965_LOCUS5085</name>
    <name evidence="18" type="ORF">SRO942_LOCUS5017</name>
    <name evidence="17" type="ORF">TMI583_LOCUS5083</name>
</gene>
<feature type="compositionally biased region" description="Polar residues" evidence="13">
    <location>
        <begin position="1067"/>
        <end position="1087"/>
    </location>
</feature>
<keyword evidence="8 12" id="KW-0175">Coiled coil</keyword>
<evidence type="ECO:0000256" key="13">
    <source>
        <dbReference type="SAM" id="MobiDB-lite"/>
    </source>
</evidence>
<keyword evidence="4" id="KW-0963">Cytoplasm</keyword>
<reference evidence="16" key="1">
    <citation type="submission" date="2021-02" db="EMBL/GenBank/DDBJ databases">
        <authorList>
            <person name="Nowell W R."/>
        </authorList>
    </citation>
    <scope>NUCLEOTIDE SEQUENCE</scope>
</reference>
<dbReference type="SMART" id="SM00320">
    <property type="entry name" value="WD40"/>
    <property type="match status" value="4"/>
</dbReference>
<dbReference type="Proteomes" id="UP000682733">
    <property type="component" value="Unassembled WGS sequence"/>
</dbReference>
<dbReference type="SUPFAM" id="SSF50978">
    <property type="entry name" value="WD40 repeat-like"/>
    <property type="match status" value="1"/>
</dbReference>
<evidence type="ECO:0000256" key="11">
    <source>
        <dbReference type="ARBA" id="ARBA00034464"/>
    </source>
</evidence>
<name>A0A813UP23_9BILA</name>
<dbReference type="InterPro" id="IPR051570">
    <property type="entry name" value="TBC1_cilium_biogenesis"/>
</dbReference>
<evidence type="ECO:0000256" key="6">
    <source>
        <dbReference type="ARBA" id="ARBA00022737"/>
    </source>
</evidence>
<dbReference type="GO" id="GO:0036064">
    <property type="term" value="C:ciliary basal body"/>
    <property type="evidence" value="ECO:0007669"/>
    <property type="project" value="TreeGrafter"/>
</dbReference>
<dbReference type="Gene3D" id="2.130.10.10">
    <property type="entry name" value="YVTN repeat-like/Quinoprotein amine dehydrogenase"/>
    <property type="match status" value="2"/>
</dbReference>
<evidence type="ECO:0000256" key="7">
    <source>
        <dbReference type="ARBA" id="ARBA00022794"/>
    </source>
</evidence>
<feature type="domain" description="Rab-GAP TBC" evidence="14">
    <location>
        <begin position="477"/>
        <end position="652"/>
    </location>
</feature>
<dbReference type="PROSITE" id="PS50086">
    <property type="entry name" value="TBC_RABGAP"/>
    <property type="match status" value="1"/>
</dbReference>
<keyword evidence="6" id="KW-0677">Repeat</keyword>
<keyword evidence="19" id="KW-1185">Reference proteome</keyword>
<dbReference type="Proteomes" id="UP000677228">
    <property type="component" value="Unassembled WGS sequence"/>
</dbReference>
<evidence type="ECO:0000313" key="19">
    <source>
        <dbReference type="Proteomes" id="UP000663829"/>
    </source>
</evidence>
<keyword evidence="10" id="KW-0966">Cell projection</keyword>
<dbReference type="InterPro" id="IPR036322">
    <property type="entry name" value="WD40_repeat_dom_sf"/>
</dbReference>
<dbReference type="Proteomes" id="UP000681722">
    <property type="component" value="Unassembled WGS sequence"/>
</dbReference>
<dbReference type="OrthoDB" id="5578278at2759"/>
<evidence type="ECO:0000256" key="5">
    <source>
        <dbReference type="ARBA" id="ARBA00022574"/>
    </source>
</evidence>
<feature type="compositionally biased region" description="Basic and acidic residues" evidence="13">
    <location>
        <begin position="431"/>
        <end position="442"/>
    </location>
</feature>
<evidence type="ECO:0000256" key="8">
    <source>
        <dbReference type="ARBA" id="ARBA00023054"/>
    </source>
</evidence>
<evidence type="ECO:0000313" key="18">
    <source>
        <dbReference type="EMBL" id="CAF3617329.1"/>
    </source>
</evidence>
<dbReference type="EMBL" id="CAJNOQ010000707">
    <property type="protein sequence ID" value="CAF0830136.1"/>
    <property type="molecule type" value="Genomic_DNA"/>
</dbReference>
<evidence type="ECO:0000256" key="12">
    <source>
        <dbReference type="SAM" id="Coils"/>
    </source>
</evidence>
<dbReference type="EMBL" id="CAJOBC010000709">
    <property type="protein sequence ID" value="CAF3617329.1"/>
    <property type="molecule type" value="Genomic_DNA"/>
</dbReference>
<evidence type="ECO:0000313" key="17">
    <source>
        <dbReference type="EMBL" id="CAF3593578.1"/>
    </source>
</evidence>
<evidence type="ECO:0000313" key="16">
    <source>
        <dbReference type="EMBL" id="CAF0830136.1"/>
    </source>
</evidence>
<evidence type="ECO:0000256" key="4">
    <source>
        <dbReference type="ARBA" id="ARBA00022490"/>
    </source>
</evidence>
<evidence type="ECO:0000256" key="2">
    <source>
        <dbReference type="ARBA" id="ARBA00004607"/>
    </source>
</evidence>
<dbReference type="InterPro" id="IPR000195">
    <property type="entry name" value="Rab-GAP-TBC_dom"/>
</dbReference>
<dbReference type="PANTHER" id="PTHR19853">
    <property type="entry name" value="WD REPEAT CONTAINING PROTEIN 3 WDR3"/>
    <property type="match status" value="1"/>
</dbReference>
<comment type="function">
    <text evidence="11">Molecular adapter which is involved in cilium biogenesis. Part of a functional complex including OFD1 a centriolar protein involved in cilium assembly. Could regulate the cAMP-dependent phosphorylation of OFD1, and its subsequent ubiquitination by PJA2 which ultimately leads to its proteasomal degradation.</text>
</comment>
<evidence type="ECO:0000256" key="10">
    <source>
        <dbReference type="ARBA" id="ARBA00023273"/>
    </source>
</evidence>